<dbReference type="AlphaFoldDB" id="A0A7C5DFT7"/>
<feature type="region of interest" description="Disordered" evidence="1">
    <location>
        <begin position="128"/>
        <end position="155"/>
    </location>
</feature>
<dbReference type="InterPro" id="IPR011871">
    <property type="entry name" value="Fib_succ_major"/>
</dbReference>
<comment type="caution">
    <text evidence="3">The sequence shown here is derived from an EMBL/GenBank/DDBJ whole genome shotgun (WGS) entry which is preliminary data.</text>
</comment>
<evidence type="ECO:0000313" key="3">
    <source>
        <dbReference type="EMBL" id="HHE31530.1"/>
    </source>
</evidence>
<reference evidence="3" key="1">
    <citation type="journal article" date="2020" name="mSystems">
        <title>Genome- and Community-Level Interaction Insights into Carbon Utilization and Element Cycling Functions of Hydrothermarchaeota in Hydrothermal Sediment.</title>
        <authorList>
            <person name="Zhou Z."/>
            <person name="Liu Y."/>
            <person name="Xu W."/>
            <person name="Pan J."/>
            <person name="Luo Z.H."/>
            <person name="Li M."/>
        </authorList>
    </citation>
    <scope>NUCLEOTIDE SEQUENCE [LARGE SCALE GENOMIC DNA]</scope>
    <source>
        <strain evidence="3">HyVt-633</strain>
    </source>
</reference>
<evidence type="ECO:0000256" key="1">
    <source>
        <dbReference type="SAM" id="MobiDB-lite"/>
    </source>
</evidence>
<protein>
    <recommendedName>
        <fullName evidence="2">Fibrobacter succinogenes major paralogous domain-containing protein</fullName>
    </recommendedName>
</protein>
<feature type="compositionally biased region" description="Basic and acidic residues" evidence="1">
    <location>
        <begin position="132"/>
        <end position="149"/>
    </location>
</feature>
<evidence type="ECO:0000259" key="2">
    <source>
        <dbReference type="Pfam" id="PF09603"/>
    </source>
</evidence>
<proteinExistence type="predicted"/>
<feature type="domain" description="Fibrobacter succinogenes major paralogous" evidence="2">
    <location>
        <begin position="33"/>
        <end position="214"/>
    </location>
</feature>
<gene>
    <name evidence="3" type="ORF">ENL07_02540</name>
</gene>
<organism evidence="3">
    <name type="scientific">Chlorobaculum parvum</name>
    <dbReference type="NCBI Taxonomy" id="274539"/>
    <lineage>
        <taxon>Bacteria</taxon>
        <taxon>Pseudomonadati</taxon>
        <taxon>Chlorobiota</taxon>
        <taxon>Chlorobiia</taxon>
        <taxon>Chlorobiales</taxon>
        <taxon>Chlorobiaceae</taxon>
        <taxon>Chlorobaculum</taxon>
    </lineage>
</organism>
<dbReference type="NCBIfam" id="TIGR02145">
    <property type="entry name" value="Fib_succ_major"/>
    <property type="match status" value="1"/>
</dbReference>
<dbReference type="Pfam" id="PF09603">
    <property type="entry name" value="Fib_succ_major"/>
    <property type="match status" value="1"/>
</dbReference>
<dbReference type="EMBL" id="DRSQ01000058">
    <property type="protein sequence ID" value="HHE31530.1"/>
    <property type="molecule type" value="Genomic_DNA"/>
</dbReference>
<name>A0A7C5DFT7_9CHLB</name>
<accession>A0A7C5DFT7</accession>
<sequence>MLSLFFVTLLMAACNSNTSTPVTDIDGNTYGTVKISDNIWMTENLKVTRYKNGDPIPEVADAAEWSKLESGARCSYENSAENGKTFGFLYNWFAVNDPRGLAPEGWHVATDEEWQALANAVGGAEQAGKALKSSEKWEGSTDSGTERSGFEALPSGARRDADGGFLMLGKFARFWTSSQAPNGKPYGRALGFYDNTLRGGEVGPNNGFAVRCVKD</sequence>
<dbReference type="Proteomes" id="UP000886058">
    <property type="component" value="Unassembled WGS sequence"/>
</dbReference>